<gene>
    <name evidence="1" type="ORF">B296_00034095</name>
</gene>
<comment type="caution">
    <text evidence="1">The sequence shown here is derived from an EMBL/GenBank/DDBJ whole genome shotgun (WGS) entry which is preliminary data.</text>
</comment>
<dbReference type="AlphaFoldDB" id="A0A426Z0M7"/>
<dbReference type="Proteomes" id="UP000287651">
    <property type="component" value="Unassembled WGS sequence"/>
</dbReference>
<reference evidence="1 2" key="1">
    <citation type="journal article" date="2014" name="Agronomy (Basel)">
        <title>A Draft Genome Sequence for Ensete ventricosum, the Drought-Tolerant Tree Against Hunger.</title>
        <authorList>
            <person name="Harrison J."/>
            <person name="Moore K.A."/>
            <person name="Paszkiewicz K."/>
            <person name="Jones T."/>
            <person name="Grant M."/>
            <person name="Ambacheew D."/>
            <person name="Muzemil S."/>
            <person name="Studholme D.J."/>
        </authorList>
    </citation>
    <scope>NUCLEOTIDE SEQUENCE [LARGE SCALE GENOMIC DNA]</scope>
</reference>
<organism evidence="1 2">
    <name type="scientific">Ensete ventricosum</name>
    <name type="common">Abyssinian banana</name>
    <name type="synonym">Musa ensete</name>
    <dbReference type="NCBI Taxonomy" id="4639"/>
    <lineage>
        <taxon>Eukaryota</taxon>
        <taxon>Viridiplantae</taxon>
        <taxon>Streptophyta</taxon>
        <taxon>Embryophyta</taxon>
        <taxon>Tracheophyta</taxon>
        <taxon>Spermatophyta</taxon>
        <taxon>Magnoliopsida</taxon>
        <taxon>Liliopsida</taxon>
        <taxon>Zingiberales</taxon>
        <taxon>Musaceae</taxon>
        <taxon>Ensete</taxon>
    </lineage>
</organism>
<sequence>MHRETRRKLAEGIGGLSRVRRELVGGDQEFVRKASGDFTEGMRKITRNTPGDRRRMTVRLTAGNTGGCRIAGVRS</sequence>
<protein>
    <submittedName>
        <fullName evidence="1">Uncharacterized protein</fullName>
    </submittedName>
</protein>
<dbReference type="EMBL" id="AMZH03009121">
    <property type="protein sequence ID" value="RRT57526.1"/>
    <property type="molecule type" value="Genomic_DNA"/>
</dbReference>
<evidence type="ECO:0000313" key="2">
    <source>
        <dbReference type="Proteomes" id="UP000287651"/>
    </source>
</evidence>
<name>A0A426Z0M7_ENSVE</name>
<accession>A0A426Z0M7</accession>
<evidence type="ECO:0000313" key="1">
    <source>
        <dbReference type="EMBL" id="RRT57526.1"/>
    </source>
</evidence>
<proteinExistence type="predicted"/>